<dbReference type="EMBL" id="NFJD01000001">
    <property type="protein sequence ID" value="OUO57433.1"/>
    <property type="molecule type" value="Genomic_DNA"/>
</dbReference>
<gene>
    <name evidence="7" type="ORF">B5F75_01280</name>
</gene>
<keyword evidence="2" id="KW-0488">Methylation</keyword>
<evidence type="ECO:0000313" key="8">
    <source>
        <dbReference type="Proteomes" id="UP000196368"/>
    </source>
</evidence>
<dbReference type="SUPFAM" id="SSF54523">
    <property type="entry name" value="Pili subunits"/>
    <property type="match status" value="1"/>
</dbReference>
<dbReference type="PANTHER" id="PTHR30093">
    <property type="entry name" value="GENERAL SECRETION PATHWAY PROTEIN G"/>
    <property type="match status" value="1"/>
</dbReference>
<proteinExistence type="predicted"/>
<keyword evidence="8" id="KW-1185">Reference proteome</keyword>
<dbReference type="Pfam" id="PF07963">
    <property type="entry name" value="N_methyl"/>
    <property type="match status" value="1"/>
</dbReference>
<evidence type="ECO:0000256" key="5">
    <source>
        <dbReference type="ARBA" id="ARBA00023136"/>
    </source>
</evidence>
<evidence type="ECO:0000256" key="6">
    <source>
        <dbReference type="SAM" id="Phobius"/>
    </source>
</evidence>
<evidence type="ECO:0000256" key="2">
    <source>
        <dbReference type="ARBA" id="ARBA00022481"/>
    </source>
</evidence>
<evidence type="ECO:0000256" key="3">
    <source>
        <dbReference type="ARBA" id="ARBA00022692"/>
    </source>
</evidence>
<feature type="transmembrane region" description="Helical" evidence="6">
    <location>
        <begin position="15"/>
        <end position="37"/>
    </location>
</feature>
<reference evidence="8" key="1">
    <citation type="submission" date="2017-04" db="EMBL/GenBank/DDBJ databases">
        <title>Function of individual gut microbiota members based on whole genome sequencing of pure cultures obtained from chicken caecum.</title>
        <authorList>
            <person name="Medvecky M."/>
            <person name="Cejkova D."/>
            <person name="Polansky O."/>
            <person name="Karasova D."/>
            <person name="Kubasova T."/>
            <person name="Cizek A."/>
            <person name="Rychlik I."/>
        </authorList>
    </citation>
    <scope>NUCLEOTIDE SEQUENCE [LARGE SCALE GENOMIC DNA]</scope>
    <source>
        <strain evidence="8">An273</strain>
    </source>
</reference>
<comment type="subcellular location">
    <subcellularLocation>
        <location evidence="1">Membrane</location>
        <topology evidence="1">Single-pass membrane protein</topology>
    </subcellularLocation>
</comment>
<dbReference type="Proteomes" id="UP000196368">
    <property type="component" value="Unassembled WGS sequence"/>
</dbReference>
<dbReference type="Gene3D" id="3.30.700.10">
    <property type="entry name" value="Glycoprotein, Type 4 Pilin"/>
    <property type="match status" value="1"/>
</dbReference>
<sequence>MAKIYQKSFPGGKNAGFTLIELLVVVLIIGILAAIAVPKYQSVVDKARMSDYIQRAYGIKRAQEAYYLANGEYAADLRDLDVNYVEDCEPALARGNEWICGKDFFIHNMMPQGAYVGGAIEVFLCPDSTVGCITCSDKQLARIRIGFDHGDYVGDEVCIYRVRESTQRGKQLCATLGFKNVIAE</sequence>
<dbReference type="GO" id="GO:0016020">
    <property type="term" value="C:membrane"/>
    <property type="evidence" value="ECO:0007669"/>
    <property type="project" value="UniProtKB-SubCell"/>
</dbReference>
<protein>
    <submittedName>
        <fullName evidence="7">Uncharacterized protein</fullName>
    </submittedName>
</protein>
<comment type="caution">
    <text evidence="7">The sequence shown here is derived from an EMBL/GenBank/DDBJ whole genome shotgun (WGS) entry which is preliminary data.</text>
</comment>
<dbReference type="PROSITE" id="PS00409">
    <property type="entry name" value="PROKAR_NTER_METHYL"/>
    <property type="match status" value="1"/>
</dbReference>
<organism evidence="7 8">
    <name type="scientific">Candidatus Avelusimicrobium gallicola</name>
    <dbReference type="NCBI Taxonomy" id="2562704"/>
    <lineage>
        <taxon>Bacteria</taxon>
        <taxon>Pseudomonadati</taxon>
        <taxon>Elusimicrobiota</taxon>
        <taxon>Elusimicrobia</taxon>
        <taxon>Elusimicrobiales</taxon>
        <taxon>Elusimicrobiaceae</taxon>
        <taxon>Candidatus Avelusimicrobium</taxon>
    </lineage>
</organism>
<evidence type="ECO:0000256" key="4">
    <source>
        <dbReference type="ARBA" id="ARBA00022989"/>
    </source>
</evidence>
<dbReference type="InterPro" id="IPR012902">
    <property type="entry name" value="N_methyl_site"/>
</dbReference>
<keyword evidence="3 6" id="KW-0812">Transmembrane</keyword>
<evidence type="ECO:0000256" key="1">
    <source>
        <dbReference type="ARBA" id="ARBA00004167"/>
    </source>
</evidence>
<dbReference type="NCBIfam" id="TIGR02532">
    <property type="entry name" value="IV_pilin_GFxxxE"/>
    <property type="match status" value="1"/>
</dbReference>
<dbReference type="RefSeq" id="WP_087286739.1">
    <property type="nucleotide sequence ID" value="NZ_NFJD01000001.1"/>
</dbReference>
<evidence type="ECO:0000313" key="7">
    <source>
        <dbReference type="EMBL" id="OUO57433.1"/>
    </source>
</evidence>
<name>A0A1Y4DE79_9BACT</name>
<keyword evidence="4 6" id="KW-1133">Transmembrane helix</keyword>
<keyword evidence="5 6" id="KW-0472">Membrane</keyword>
<accession>A0A1Y4DE79</accession>
<dbReference type="InterPro" id="IPR045584">
    <property type="entry name" value="Pilin-like"/>
</dbReference>
<dbReference type="OrthoDB" id="9920066at2"/>
<dbReference type="AlphaFoldDB" id="A0A1Y4DE79"/>
<dbReference type="PANTHER" id="PTHR30093:SF44">
    <property type="entry name" value="TYPE II SECRETION SYSTEM CORE PROTEIN G"/>
    <property type="match status" value="1"/>
</dbReference>